<dbReference type="InterPro" id="IPR027417">
    <property type="entry name" value="P-loop_NTPase"/>
</dbReference>
<dbReference type="PANTHER" id="PTHR16305:SF35">
    <property type="entry name" value="TRANSCRIPTIONAL ACTIVATOR DOMAIN"/>
    <property type="match status" value="1"/>
</dbReference>
<dbReference type="Pfam" id="PF00196">
    <property type="entry name" value="GerE"/>
    <property type="match status" value="1"/>
</dbReference>
<dbReference type="InterPro" id="IPR016032">
    <property type="entry name" value="Sig_transdc_resp-reg_C-effctor"/>
</dbReference>
<reference evidence="4" key="1">
    <citation type="journal article" date="2014" name="Int. J. Syst. Evol. Microbiol.">
        <title>Complete genome sequence of Corynebacterium casei LMG S-19264T (=DSM 44701T), isolated from a smear-ripened cheese.</title>
        <authorList>
            <consortium name="US DOE Joint Genome Institute (JGI-PGF)"/>
            <person name="Walter F."/>
            <person name="Albersmeier A."/>
            <person name="Kalinowski J."/>
            <person name="Ruckert C."/>
        </authorList>
    </citation>
    <scope>NUCLEOTIDE SEQUENCE</scope>
    <source>
        <strain evidence="4">CGMCC 4.7201</strain>
    </source>
</reference>
<dbReference type="PANTHER" id="PTHR16305">
    <property type="entry name" value="TESTICULAR SOLUBLE ADENYLYL CYCLASE"/>
    <property type="match status" value="1"/>
</dbReference>
<evidence type="ECO:0000313" key="5">
    <source>
        <dbReference type="Proteomes" id="UP000641932"/>
    </source>
</evidence>
<evidence type="ECO:0000256" key="1">
    <source>
        <dbReference type="ARBA" id="ARBA00022741"/>
    </source>
</evidence>
<dbReference type="GO" id="GO:0005524">
    <property type="term" value="F:ATP binding"/>
    <property type="evidence" value="ECO:0007669"/>
    <property type="project" value="UniProtKB-KW"/>
</dbReference>
<sequence length="918" mass="98741">MGRQTLVGRERECGLLDGMLAALTHRGSALLLRGDPGMGKSVLLDYAARESGMDVLRARGVESEAVLPYTVLADLMLPLRRYFAEVPSAQCRALEGCLALADAVDANPYAVCAGALGVLAAAGQAEPRLVLVDDLHWGDPLSRRVLQFVARRLTTERVALVMAVRTEPDQDASWEGVPQLVLEALGDDACRELLHRRGLDPADTAVARLARLGMGNPLVLVEHAEALARCRSRGGEQRDQEWQTPGPLVEQAWWGRMRALPRTTRDALVYVALCHAPEFAVLERALDAGGLSLGALEAAEEAGLVHAHDGEYQLRHPVLRPLVLAHCSVAQRLRAYRALAEQSSGELRTWYLAAAACRPDETVAAALAGEAGQARLRAALATSARMWHRAGELSPAAPEKAARLLNAAQDAFHSGVTGDAAQWCEEALRHNADPGLAAEIELLRGRVRSWAGDPVGAHRLLESAAAVAEPADRAWACALYGSATMPAVMGGRLAHAADSASRCAGLAAALGTEPEQRLARVVQGTVQALAGRVRESRRLLLRGRDELRGDKAPEELRQALLTGQALSWVDEEDAAREMIGTVIDRARLDGVPALLPQALVVRCEMESWNRWAAARTDGAEALRWARDLGHRPMTGYALLLLARLDGLRGDRAACEQRVASYEEHCGGVRGLEPFAQAALGAAALTAGDLGPCRAHLERAFTVAREMGLANPNLMPFVAELAEAHSRTGEPARAADVTEWLRERAQATGLAWPVAAHARCRVMLATSADEVLEWQSAAEQAHAGRPMAFELARTWLVCGEALRRLRRPAAARRPLLDAQRAFEALGALPWAARAAAELAAAGHRPVQRQASPPDVDQLTPQELQVARAIGEGLSNTEAATALFLSRKTVEAHLTRIYRKLGIRSRSDLARCLARAGMIG</sequence>
<dbReference type="CDD" id="cd06170">
    <property type="entry name" value="LuxR_C_like"/>
    <property type="match status" value="1"/>
</dbReference>
<gene>
    <name evidence="4" type="ORF">GCM10012280_49510</name>
</gene>
<dbReference type="InterPro" id="IPR000792">
    <property type="entry name" value="Tscrpt_reg_LuxR_C"/>
</dbReference>
<keyword evidence="2" id="KW-0067">ATP-binding</keyword>
<dbReference type="GO" id="GO:0005737">
    <property type="term" value="C:cytoplasm"/>
    <property type="evidence" value="ECO:0007669"/>
    <property type="project" value="TreeGrafter"/>
</dbReference>
<evidence type="ECO:0000259" key="3">
    <source>
        <dbReference type="PROSITE" id="PS50043"/>
    </source>
</evidence>
<dbReference type="GO" id="GO:0004016">
    <property type="term" value="F:adenylate cyclase activity"/>
    <property type="evidence" value="ECO:0007669"/>
    <property type="project" value="TreeGrafter"/>
</dbReference>
<dbReference type="AlphaFoldDB" id="A0A918E0X2"/>
<organism evidence="4 5">
    <name type="scientific">Wenjunlia tyrosinilytica</name>
    <dbReference type="NCBI Taxonomy" id="1544741"/>
    <lineage>
        <taxon>Bacteria</taxon>
        <taxon>Bacillati</taxon>
        <taxon>Actinomycetota</taxon>
        <taxon>Actinomycetes</taxon>
        <taxon>Kitasatosporales</taxon>
        <taxon>Streptomycetaceae</taxon>
        <taxon>Wenjunlia</taxon>
    </lineage>
</organism>
<dbReference type="SMART" id="SM00421">
    <property type="entry name" value="HTH_LUXR"/>
    <property type="match status" value="1"/>
</dbReference>
<dbReference type="PRINTS" id="PR00038">
    <property type="entry name" value="HTHLUXR"/>
</dbReference>
<evidence type="ECO:0000313" key="4">
    <source>
        <dbReference type="EMBL" id="GGO94487.1"/>
    </source>
</evidence>
<reference evidence="4" key="2">
    <citation type="submission" date="2020-09" db="EMBL/GenBank/DDBJ databases">
        <authorList>
            <person name="Sun Q."/>
            <person name="Zhou Y."/>
        </authorList>
    </citation>
    <scope>NUCLEOTIDE SEQUENCE</scope>
    <source>
        <strain evidence="4">CGMCC 4.7201</strain>
    </source>
</reference>
<dbReference type="Gene3D" id="1.10.10.10">
    <property type="entry name" value="Winged helix-like DNA-binding domain superfamily/Winged helix DNA-binding domain"/>
    <property type="match status" value="1"/>
</dbReference>
<dbReference type="PROSITE" id="PS50043">
    <property type="entry name" value="HTH_LUXR_2"/>
    <property type="match status" value="1"/>
</dbReference>
<keyword evidence="1" id="KW-0547">Nucleotide-binding</keyword>
<dbReference type="RefSeq" id="WP_229698713.1">
    <property type="nucleotide sequence ID" value="NZ_BMMS01000023.1"/>
</dbReference>
<accession>A0A918E0X2</accession>
<feature type="domain" description="HTH luxR-type" evidence="3">
    <location>
        <begin position="850"/>
        <end position="915"/>
    </location>
</feature>
<dbReference type="GO" id="GO:0006355">
    <property type="term" value="P:regulation of DNA-templated transcription"/>
    <property type="evidence" value="ECO:0007669"/>
    <property type="project" value="InterPro"/>
</dbReference>
<protein>
    <submittedName>
        <fullName evidence="4">Transcriptional regulator</fullName>
    </submittedName>
</protein>
<dbReference type="Pfam" id="PF13191">
    <property type="entry name" value="AAA_16"/>
    <property type="match status" value="1"/>
</dbReference>
<comment type="caution">
    <text evidence="4">The sequence shown here is derived from an EMBL/GenBank/DDBJ whole genome shotgun (WGS) entry which is preliminary data.</text>
</comment>
<dbReference type="InterPro" id="IPR011990">
    <property type="entry name" value="TPR-like_helical_dom_sf"/>
</dbReference>
<dbReference type="Proteomes" id="UP000641932">
    <property type="component" value="Unassembled WGS sequence"/>
</dbReference>
<dbReference type="SUPFAM" id="SSF52540">
    <property type="entry name" value="P-loop containing nucleoside triphosphate hydrolases"/>
    <property type="match status" value="1"/>
</dbReference>
<dbReference type="InterPro" id="IPR036388">
    <property type="entry name" value="WH-like_DNA-bd_sf"/>
</dbReference>
<dbReference type="SUPFAM" id="SSF48452">
    <property type="entry name" value="TPR-like"/>
    <property type="match status" value="1"/>
</dbReference>
<dbReference type="InterPro" id="IPR041664">
    <property type="entry name" value="AAA_16"/>
</dbReference>
<keyword evidence="5" id="KW-1185">Reference proteome</keyword>
<proteinExistence type="predicted"/>
<dbReference type="EMBL" id="BMMS01000023">
    <property type="protein sequence ID" value="GGO94487.1"/>
    <property type="molecule type" value="Genomic_DNA"/>
</dbReference>
<dbReference type="GO" id="GO:0003677">
    <property type="term" value="F:DNA binding"/>
    <property type="evidence" value="ECO:0007669"/>
    <property type="project" value="InterPro"/>
</dbReference>
<name>A0A918E0X2_9ACTN</name>
<evidence type="ECO:0000256" key="2">
    <source>
        <dbReference type="ARBA" id="ARBA00022840"/>
    </source>
</evidence>
<dbReference type="SUPFAM" id="SSF46894">
    <property type="entry name" value="C-terminal effector domain of the bipartite response regulators"/>
    <property type="match status" value="1"/>
</dbReference>